<dbReference type="OrthoDB" id="118936at2"/>
<name>Q024W8_SOLUE</name>
<gene>
    <name evidence="2" type="ordered locus">Acid_2469</name>
</gene>
<dbReference type="STRING" id="234267.Acid_2469"/>
<protein>
    <recommendedName>
        <fullName evidence="3">Carboxypeptidase regulatory-like domain-containing protein</fullName>
    </recommendedName>
</protein>
<evidence type="ECO:0008006" key="3">
    <source>
        <dbReference type="Google" id="ProtNLM"/>
    </source>
</evidence>
<dbReference type="InParanoid" id="Q024W8"/>
<dbReference type="EMBL" id="CP000473">
    <property type="protein sequence ID" value="ABJ83458.1"/>
    <property type="molecule type" value="Genomic_DNA"/>
</dbReference>
<feature type="chain" id="PRO_5004163255" description="Carboxypeptidase regulatory-like domain-containing protein" evidence="1">
    <location>
        <begin position="36"/>
        <end position="162"/>
    </location>
</feature>
<feature type="signal peptide" evidence="1">
    <location>
        <begin position="1"/>
        <end position="35"/>
    </location>
</feature>
<evidence type="ECO:0000313" key="2">
    <source>
        <dbReference type="EMBL" id="ABJ83458.1"/>
    </source>
</evidence>
<sequence length="162" mass="16601" precursor="true">MNAKQKTTNRSNMARTLTIAAAAVLALGLGPLAKAADKGCTNATISGTFSQRGTGVITAPASLAGPMANAGTLTFDGNGGVTGVVVNSLNGTIVTGTEKGTYHVNADCTGTYTVQISPLGITGNAYFVINDLANEIQILTTDPDVVIVCVARRQFPVGDWRQ</sequence>
<evidence type="ECO:0000256" key="1">
    <source>
        <dbReference type="SAM" id="SignalP"/>
    </source>
</evidence>
<dbReference type="KEGG" id="sus:Acid_2469"/>
<keyword evidence="1" id="KW-0732">Signal</keyword>
<organism evidence="2">
    <name type="scientific">Solibacter usitatus (strain Ellin6076)</name>
    <dbReference type="NCBI Taxonomy" id="234267"/>
    <lineage>
        <taxon>Bacteria</taxon>
        <taxon>Pseudomonadati</taxon>
        <taxon>Acidobacteriota</taxon>
        <taxon>Terriglobia</taxon>
        <taxon>Bryobacterales</taxon>
        <taxon>Solibacteraceae</taxon>
        <taxon>Candidatus Solibacter</taxon>
    </lineage>
</organism>
<proteinExistence type="predicted"/>
<dbReference type="AlphaFoldDB" id="Q024W8"/>
<dbReference type="HOGENOM" id="CLU_1634282_0_0_0"/>
<reference evidence="2" key="1">
    <citation type="submission" date="2006-10" db="EMBL/GenBank/DDBJ databases">
        <title>Complete sequence of Solibacter usitatus Ellin6076.</title>
        <authorList>
            <consortium name="US DOE Joint Genome Institute"/>
            <person name="Copeland A."/>
            <person name="Lucas S."/>
            <person name="Lapidus A."/>
            <person name="Barry K."/>
            <person name="Detter J.C."/>
            <person name="Glavina del Rio T."/>
            <person name="Hammon N."/>
            <person name="Israni S."/>
            <person name="Dalin E."/>
            <person name="Tice H."/>
            <person name="Pitluck S."/>
            <person name="Thompson L.S."/>
            <person name="Brettin T."/>
            <person name="Bruce D."/>
            <person name="Han C."/>
            <person name="Tapia R."/>
            <person name="Gilna P."/>
            <person name="Schmutz J."/>
            <person name="Larimer F."/>
            <person name="Land M."/>
            <person name="Hauser L."/>
            <person name="Kyrpides N."/>
            <person name="Mikhailova N."/>
            <person name="Janssen P.H."/>
            <person name="Kuske C.R."/>
            <person name="Richardson P."/>
        </authorList>
    </citation>
    <scope>NUCLEOTIDE SEQUENCE</scope>
    <source>
        <strain evidence="2">Ellin6076</strain>
    </source>
</reference>
<accession>Q024W8</accession>